<dbReference type="EMBL" id="CATQJL010000112">
    <property type="protein sequence ID" value="CAJ0595076.1"/>
    <property type="molecule type" value="Genomic_DNA"/>
</dbReference>
<evidence type="ECO:0000256" key="1">
    <source>
        <dbReference type="SAM" id="MobiDB-lite"/>
    </source>
</evidence>
<feature type="compositionally biased region" description="Basic and acidic residues" evidence="1">
    <location>
        <begin position="8"/>
        <end position="22"/>
    </location>
</feature>
<accession>A0AA36GN37</accession>
<dbReference type="Proteomes" id="UP001176961">
    <property type="component" value="Unassembled WGS sequence"/>
</dbReference>
<reference evidence="2" key="1">
    <citation type="submission" date="2023-07" db="EMBL/GenBank/DDBJ databases">
        <authorList>
            <consortium name="CYATHOMIX"/>
        </authorList>
    </citation>
    <scope>NUCLEOTIDE SEQUENCE</scope>
    <source>
        <strain evidence="2">N/A</strain>
    </source>
</reference>
<evidence type="ECO:0000313" key="2">
    <source>
        <dbReference type="EMBL" id="CAJ0595076.1"/>
    </source>
</evidence>
<sequence>MNYGQRWASDEIPERKATAMDHSRLGELESPSTSTIDVPGRKEKETNHLITKVQSVSRNGLHGAVASSFNQAWHRTELDPSGSVALAYSQHRAEQILVTPTVTIA</sequence>
<protein>
    <submittedName>
        <fullName evidence="2">Uncharacterized protein</fullName>
    </submittedName>
</protein>
<comment type="caution">
    <text evidence="2">The sequence shown here is derived from an EMBL/GenBank/DDBJ whole genome shotgun (WGS) entry which is preliminary data.</text>
</comment>
<keyword evidence="3" id="KW-1185">Reference proteome</keyword>
<name>A0AA36GN37_CYLNA</name>
<organism evidence="2 3">
    <name type="scientific">Cylicocyclus nassatus</name>
    <name type="common">Nematode worm</name>
    <dbReference type="NCBI Taxonomy" id="53992"/>
    <lineage>
        <taxon>Eukaryota</taxon>
        <taxon>Metazoa</taxon>
        <taxon>Ecdysozoa</taxon>
        <taxon>Nematoda</taxon>
        <taxon>Chromadorea</taxon>
        <taxon>Rhabditida</taxon>
        <taxon>Rhabditina</taxon>
        <taxon>Rhabditomorpha</taxon>
        <taxon>Strongyloidea</taxon>
        <taxon>Strongylidae</taxon>
        <taxon>Cylicocyclus</taxon>
    </lineage>
</organism>
<evidence type="ECO:0000313" key="3">
    <source>
        <dbReference type="Proteomes" id="UP001176961"/>
    </source>
</evidence>
<gene>
    <name evidence="2" type="ORF">CYNAS_LOCUS7059</name>
</gene>
<dbReference type="AlphaFoldDB" id="A0AA36GN37"/>
<feature type="region of interest" description="Disordered" evidence="1">
    <location>
        <begin position="1"/>
        <end position="22"/>
    </location>
</feature>
<proteinExistence type="predicted"/>